<dbReference type="InterPro" id="IPR011701">
    <property type="entry name" value="MFS"/>
</dbReference>
<feature type="transmembrane region" description="Helical" evidence="6">
    <location>
        <begin position="310"/>
        <end position="330"/>
    </location>
</feature>
<dbReference type="RefSeq" id="XP_040575634.1">
    <property type="nucleotide sequence ID" value="XM_040719700.2"/>
</dbReference>
<dbReference type="GO" id="GO:0022857">
    <property type="term" value="F:transmembrane transporter activity"/>
    <property type="evidence" value="ECO:0007669"/>
    <property type="project" value="InterPro"/>
</dbReference>
<sequence length="449" mass="48428">MAESYTKRQKLIGIIIGTVNFFSAICVSLQSPFYPDKAEEKGATSTQYGLVFGVFELTVFIVCPIIGKFLVKLGIHRCFVWGIAITGFCCIIFGILDFIQDPRLFVIAGIFIRIFEALGNSAFITASFSIIAQEFSSNVATMFSTIEMCFGFGLIVGPTIGAYLYEVGGFLLPFVVLGTTLLISSLIAQISMPSMDFSTNSNKKKGVVEALSLIPIFLACACVFSASLSLGFLQVNLEPHLRNGFDVSTITVGLIFMLNGATYAFTAPLFGWICDKKINPKFIGLLGNFLITISVAVMGPIPYLGIPKDYTLIVVALGVHGVGLGCSLVSGFSDAHEEAIGNGFENNIHTYGLVSGIWASAFALGAFVGPTLGGYLKDQIGFEWSSILVVIFSILSFIATTIFLIVSSFKSQVVHIQLDDEKSLMDESCLNKNNNNNSNVSYGTLEECS</sequence>
<feature type="transmembrane region" description="Helical" evidence="6">
    <location>
        <begin position="384"/>
        <end position="406"/>
    </location>
</feature>
<evidence type="ECO:0000256" key="3">
    <source>
        <dbReference type="ARBA" id="ARBA00022692"/>
    </source>
</evidence>
<keyword evidence="4 6" id="KW-1133">Transmembrane helix</keyword>
<dbReference type="PROSITE" id="PS50850">
    <property type="entry name" value="MFS"/>
    <property type="match status" value="1"/>
</dbReference>
<dbReference type="GeneID" id="121124539"/>
<keyword evidence="3 6" id="KW-0812">Transmembrane</keyword>
<comment type="subcellular location">
    <subcellularLocation>
        <location evidence="1">Membrane</location>
        <topology evidence="1">Multi-pass membrane protein</topology>
    </subcellularLocation>
</comment>
<dbReference type="SUPFAM" id="SSF103473">
    <property type="entry name" value="MFS general substrate transporter"/>
    <property type="match status" value="1"/>
</dbReference>
<dbReference type="PANTHER" id="PTHR23506:SF26">
    <property type="entry name" value="MFS-TYPE TRANSPORTER SLC18B1"/>
    <property type="match status" value="1"/>
</dbReference>
<reference evidence="8" key="1">
    <citation type="submission" date="2014-05" db="EMBL/GenBank/DDBJ databases">
        <authorList>
            <person name="Chronopoulou M."/>
        </authorList>
    </citation>
    <scope>NUCLEOTIDE SEQUENCE</scope>
    <source>
        <tissue evidence="8">Whole organism</tissue>
    </source>
</reference>
<name>A0A0K2TD73_LEPSM</name>
<evidence type="ECO:0000256" key="4">
    <source>
        <dbReference type="ARBA" id="ARBA00022989"/>
    </source>
</evidence>
<dbReference type="KEGG" id="lsm:121124539"/>
<evidence type="ECO:0000259" key="7">
    <source>
        <dbReference type="PROSITE" id="PS50850"/>
    </source>
</evidence>
<dbReference type="EMBL" id="HACA01006025">
    <property type="protein sequence ID" value="CDW23386.1"/>
    <property type="molecule type" value="Transcribed_RNA"/>
</dbReference>
<dbReference type="RefSeq" id="XP_040575635.1">
    <property type="nucleotide sequence ID" value="XM_040719701.2"/>
</dbReference>
<feature type="transmembrane region" description="Helical" evidence="6">
    <location>
        <begin position="78"/>
        <end position="99"/>
    </location>
</feature>
<dbReference type="RefSeq" id="XP_040575636.1">
    <property type="nucleotide sequence ID" value="XM_040719702.2"/>
</dbReference>
<feature type="transmembrane region" description="Helical" evidence="6">
    <location>
        <begin position="12"/>
        <end position="30"/>
    </location>
</feature>
<feature type="transmembrane region" description="Helical" evidence="6">
    <location>
        <begin position="351"/>
        <end position="372"/>
    </location>
</feature>
<accession>A0A0K2TD73</accession>
<protein>
    <recommendedName>
        <fullName evidence="7">Major facilitator superfamily (MFS) profile domain-containing protein</fullName>
    </recommendedName>
</protein>
<organism evidence="8">
    <name type="scientific">Lepeophtheirus salmonis</name>
    <name type="common">Salmon louse</name>
    <name type="synonym">Caligus salmonis</name>
    <dbReference type="NCBI Taxonomy" id="72036"/>
    <lineage>
        <taxon>Eukaryota</taxon>
        <taxon>Metazoa</taxon>
        <taxon>Ecdysozoa</taxon>
        <taxon>Arthropoda</taxon>
        <taxon>Crustacea</taxon>
        <taxon>Multicrustacea</taxon>
        <taxon>Hexanauplia</taxon>
        <taxon>Copepoda</taxon>
        <taxon>Siphonostomatoida</taxon>
        <taxon>Caligidae</taxon>
        <taxon>Lepeophtheirus</taxon>
    </lineage>
</organism>
<keyword evidence="5 6" id="KW-0472">Membrane</keyword>
<feature type="transmembrane region" description="Helical" evidence="6">
    <location>
        <begin position="143"/>
        <end position="164"/>
    </location>
</feature>
<keyword evidence="2" id="KW-0813">Transport</keyword>
<feature type="domain" description="Major facilitator superfamily (MFS) profile" evidence="7">
    <location>
        <begin position="12"/>
        <end position="411"/>
    </location>
</feature>
<proteinExistence type="predicted"/>
<feature type="transmembrane region" description="Helical" evidence="6">
    <location>
        <begin position="211"/>
        <end position="235"/>
    </location>
</feature>
<evidence type="ECO:0000256" key="5">
    <source>
        <dbReference type="ARBA" id="ARBA00023136"/>
    </source>
</evidence>
<evidence type="ECO:0000256" key="2">
    <source>
        <dbReference type="ARBA" id="ARBA00022448"/>
    </source>
</evidence>
<dbReference type="InterPro" id="IPR050930">
    <property type="entry name" value="MFS_Vesicular_Transporter"/>
</dbReference>
<dbReference type="PANTHER" id="PTHR23506">
    <property type="entry name" value="GH10249P"/>
    <property type="match status" value="1"/>
</dbReference>
<dbReference type="InterPro" id="IPR020846">
    <property type="entry name" value="MFS_dom"/>
</dbReference>
<dbReference type="Pfam" id="PF07690">
    <property type="entry name" value="MFS_1"/>
    <property type="match status" value="1"/>
</dbReference>
<feature type="transmembrane region" description="Helical" evidence="6">
    <location>
        <begin position="105"/>
        <end position="131"/>
    </location>
</feature>
<feature type="transmembrane region" description="Helical" evidence="6">
    <location>
        <begin position="170"/>
        <end position="190"/>
    </location>
</feature>
<evidence type="ECO:0000313" key="8">
    <source>
        <dbReference type="EMBL" id="CDW23386.1"/>
    </source>
</evidence>
<feature type="transmembrane region" description="Helical" evidence="6">
    <location>
        <begin position="282"/>
        <end position="304"/>
    </location>
</feature>
<evidence type="ECO:0000256" key="1">
    <source>
        <dbReference type="ARBA" id="ARBA00004141"/>
    </source>
</evidence>
<feature type="transmembrane region" description="Helical" evidence="6">
    <location>
        <begin position="50"/>
        <end position="71"/>
    </location>
</feature>
<dbReference type="InterPro" id="IPR036259">
    <property type="entry name" value="MFS_trans_sf"/>
</dbReference>
<dbReference type="Gene3D" id="1.20.1250.20">
    <property type="entry name" value="MFS general substrate transporter like domains"/>
    <property type="match status" value="2"/>
</dbReference>
<feature type="transmembrane region" description="Helical" evidence="6">
    <location>
        <begin position="247"/>
        <end position="270"/>
    </location>
</feature>
<dbReference type="OrthoDB" id="446368at2759"/>
<evidence type="ECO:0000256" key="6">
    <source>
        <dbReference type="SAM" id="Phobius"/>
    </source>
</evidence>
<dbReference type="GO" id="GO:0016020">
    <property type="term" value="C:membrane"/>
    <property type="evidence" value="ECO:0007669"/>
    <property type="project" value="UniProtKB-SubCell"/>
</dbReference>
<dbReference type="AlphaFoldDB" id="A0A0K2TD73"/>